<reference evidence="12" key="4">
    <citation type="submission" date="2023-10" db="EMBL/GenBank/DDBJ databases">
        <authorList>
            <person name="Leclercq S."/>
        </authorList>
    </citation>
    <scope>NUCLEOTIDE SEQUENCE</scope>
    <source>
        <strain evidence="12">S159</strain>
        <plasmid evidence="12">pS159-1</plasmid>
    </source>
</reference>
<organism evidence="11">
    <name type="scientific">Escherichia coli</name>
    <dbReference type="NCBI Taxonomy" id="562"/>
    <lineage>
        <taxon>Bacteria</taxon>
        <taxon>Pseudomonadati</taxon>
        <taxon>Pseudomonadota</taxon>
        <taxon>Gammaproteobacteria</taxon>
        <taxon>Enterobacterales</taxon>
        <taxon>Enterobacteriaceae</taxon>
        <taxon>Escherichia</taxon>
    </lineage>
</organism>
<feature type="chain" id="PRO_5042698555" evidence="8">
    <location>
        <begin position="22"/>
        <end position="251"/>
    </location>
</feature>
<dbReference type="InterPro" id="IPR050643">
    <property type="entry name" value="Periplasmic_pilus_chap"/>
</dbReference>
<evidence type="ECO:0000313" key="16">
    <source>
        <dbReference type="Proteomes" id="UP000272336"/>
    </source>
</evidence>
<dbReference type="InterPro" id="IPR018046">
    <property type="entry name" value="Pili_assmbl_chaperone_CS"/>
</dbReference>
<evidence type="ECO:0000259" key="10">
    <source>
        <dbReference type="Pfam" id="PF02753"/>
    </source>
</evidence>
<dbReference type="PANTHER" id="PTHR30251">
    <property type="entry name" value="PILUS ASSEMBLY CHAPERONE"/>
    <property type="match status" value="1"/>
</dbReference>
<feature type="signal peptide" evidence="8">
    <location>
        <begin position="1"/>
        <end position="21"/>
    </location>
</feature>
<evidence type="ECO:0000313" key="11">
    <source>
        <dbReference type="EMBL" id="AVR61921.1"/>
    </source>
</evidence>
<dbReference type="Proteomes" id="UP000184077">
    <property type="component" value="Unassembled WGS sequence"/>
</dbReference>
<dbReference type="Pfam" id="PF02753">
    <property type="entry name" value="PapD_C"/>
    <property type="match status" value="1"/>
</dbReference>
<dbReference type="SUPFAM" id="SSF49354">
    <property type="entry name" value="PapD-like"/>
    <property type="match status" value="1"/>
</dbReference>
<geneLocation type="plasmid" evidence="12 17">
    <name>pS159-1</name>
</geneLocation>
<dbReference type="SUPFAM" id="SSF49584">
    <property type="entry name" value="Periplasmic chaperone C-domain"/>
    <property type="match status" value="1"/>
</dbReference>
<evidence type="ECO:0000256" key="7">
    <source>
        <dbReference type="RuleBase" id="RU003918"/>
    </source>
</evidence>
<dbReference type="RefSeq" id="WP_001402199.1">
    <property type="nucleotide sequence ID" value="NZ_CP122493.1"/>
</dbReference>
<evidence type="ECO:0000313" key="12">
    <source>
        <dbReference type="EMBL" id="CAK1257902.1"/>
    </source>
</evidence>
<dbReference type="InterPro" id="IPR001829">
    <property type="entry name" value="Pili_assmbl_chaperone_bac"/>
</dbReference>
<keyword evidence="6" id="KW-0393">Immunoglobulin domain</keyword>
<dbReference type="EMBL" id="RNLZ01000098">
    <property type="protein sequence ID" value="MGE16982.1"/>
    <property type="molecule type" value="Genomic_DNA"/>
</dbReference>
<dbReference type="InterPro" id="IPR008962">
    <property type="entry name" value="PapD-like_sf"/>
</dbReference>
<gene>
    <name evidence="11" type="primary">caf1M</name>
    <name evidence="14" type="ORF">BK300_26980</name>
    <name evidence="13" type="ORF">D9D43_26140</name>
    <name evidence="12" type="ORF">FGAS159_44580</name>
    <name evidence="11" type="ORF">p634-1_00298</name>
</gene>
<evidence type="ECO:0000313" key="17">
    <source>
        <dbReference type="Proteomes" id="UP001295988"/>
    </source>
</evidence>
<evidence type="ECO:0000313" key="14">
    <source>
        <dbReference type="EMBL" id="OJN29709.1"/>
    </source>
</evidence>
<evidence type="ECO:0000256" key="8">
    <source>
        <dbReference type="SAM" id="SignalP"/>
    </source>
</evidence>
<keyword evidence="4" id="KW-0574">Periplasm</keyword>
<dbReference type="InterPro" id="IPR036316">
    <property type="entry name" value="Pili_assmbl_chap_C_dom_sf"/>
</dbReference>
<dbReference type="AlphaFoldDB" id="A0A2R4ABA3"/>
<dbReference type="PANTHER" id="PTHR30251:SF9">
    <property type="entry name" value="CHAPERONE PROTEIN CAF1M"/>
    <property type="match status" value="1"/>
</dbReference>
<name>A0A2R4ABA3_ECOLX</name>
<evidence type="ECO:0000256" key="6">
    <source>
        <dbReference type="ARBA" id="ARBA00023319"/>
    </source>
</evidence>
<evidence type="ECO:0000259" key="9">
    <source>
        <dbReference type="Pfam" id="PF00345"/>
    </source>
</evidence>
<dbReference type="GO" id="GO:0030288">
    <property type="term" value="C:outer membrane-bounded periplasmic space"/>
    <property type="evidence" value="ECO:0007669"/>
    <property type="project" value="InterPro"/>
</dbReference>
<evidence type="ECO:0000256" key="1">
    <source>
        <dbReference type="ARBA" id="ARBA00004418"/>
    </source>
</evidence>
<dbReference type="PROSITE" id="PS00635">
    <property type="entry name" value="PILI_CHAPERONE"/>
    <property type="match status" value="1"/>
</dbReference>
<reference evidence="13 16" key="3">
    <citation type="submission" date="2018-10" db="EMBL/GenBank/DDBJ databases">
        <authorList>
            <consortium name="NARMS: The National Antimicrobial Resistance Monitoring System"/>
        </authorList>
    </citation>
    <scope>NUCLEOTIDE SEQUENCE [LARGE SCALE GENOMIC DNA]</scope>
    <source>
        <strain evidence="13 16">CVM N17EC0060</strain>
    </source>
</reference>
<evidence type="ECO:0000313" key="13">
    <source>
        <dbReference type="EMBL" id="MGE16982.1"/>
    </source>
</evidence>
<evidence type="ECO:0000313" key="15">
    <source>
        <dbReference type="Proteomes" id="UP000184077"/>
    </source>
</evidence>
<keyword evidence="3 8" id="KW-0732">Signal</keyword>
<protein>
    <submittedName>
        <fullName evidence="11">Chaperone protein caf1M</fullName>
    </submittedName>
    <submittedName>
        <fullName evidence="12">Fimbria/pilus periplasmic chaperone</fullName>
    </submittedName>
    <submittedName>
        <fullName evidence="13">Pilus assembly protein</fullName>
    </submittedName>
</protein>
<evidence type="ECO:0000256" key="2">
    <source>
        <dbReference type="ARBA" id="ARBA00007399"/>
    </source>
</evidence>
<feature type="domain" description="Pili assembly chaperone C-terminal" evidence="10">
    <location>
        <begin position="187"/>
        <end position="242"/>
    </location>
</feature>
<dbReference type="Proteomes" id="UP001295988">
    <property type="component" value="Plasmid pS159-1"/>
</dbReference>
<sequence>MNRCGIFIVVWGLLGFPLHSAATETKIDATSKTFILHLGATRVIYNPSGNGSTLSVYNNQDYPMLVQSEVLAEDRKGKAPFVVTPPLFRLDGLQSSRLRIVRTGGVFPEDRESLQWLCVKGIPPKSGDRWADDKNRNKADDRVSLQMNFSVNSCIKLIIRPDSVKGHPEDVAGSVVWQKTGNKLIGTNPTPFYINLSELSVGKKKVESRHYIAPYSTYEYDIPVSTSGNVYWKVITDYGGNSKQFEAKPKS</sequence>
<dbReference type="EMBL" id="MOHC01000091">
    <property type="protein sequence ID" value="OJN29709.1"/>
    <property type="molecule type" value="Genomic_DNA"/>
</dbReference>
<dbReference type="EMBL" id="MG692628">
    <property type="protein sequence ID" value="AVR61921.1"/>
    <property type="molecule type" value="Genomic_DNA"/>
</dbReference>
<dbReference type="Gene3D" id="2.60.40.10">
    <property type="entry name" value="Immunoglobulins"/>
    <property type="match status" value="2"/>
</dbReference>
<reference evidence="11" key="2">
    <citation type="journal article" date="2018" name="Vet. Microbiol.">
        <title>Longitudinal study of Escherichia coli plasmid resistance to extended-spectrum cephalosporins in free-range broilers.</title>
        <authorList>
            <person name="Baron S."/>
            <person name="Le Devendec L."/>
            <person name="Touzain F."/>
            <person name="Jouy E."/>
            <person name="Lucas P."/>
            <person name="de Boisseson C."/>
            <person name="Larvor E."/>
            <person name="Kempf I."/>
        </authorList>
    </citation>
    <scope>NUCLEOTIDE SEQUENCE</scope>
    <source>
        <strain evidence="11">634-1</strain>
        <plasmid evidence="11">p634-1</plasmid>
    </source>
</reference>
<dbReference type="Pfam" id="PF00345">
    <property type="entry name" value="PapD_N"/>
    <property type="match status" value="1"/>
</dbReference>
<evidence type="ECO:0000256" key="5">
    <source>
        <dbReference type="ARBA" id="ARBA00023186"/>
    </source>
</evidence>
<dbReference type="GO" id="GO:0071555">
    <property type="term" value="P:cell wall organization"/>
    <property type="evidence" value="ECO:0007669"/>
    <property type="project" value="InterPro"/>
</dbReference>
<dbReference type="InterPro" id="IPR016147">
    <property type="entry name" value="Pili_assmbl_chaperone_N"/>
</dbReference>
<dbReference type="PRINTS" id="PR00969">
    <property type="entry name" value="CHAPERONPILI"/>
</dbReference>
<comment type="subcellular location">
    <subcellularLocation>
        <location evidence="1 7">Periplasm</location>
    </subcellularLocation>
</comment>
<reference evidence="14 15" key="1">
    <citation type="submission" date="2016-10" db="EMBL/GenBank/DDBJ databases">
        <title>Comprehensive resistome analysis reveals the prevalence of NDM and MCR-1 in Chinese poultry production.</title>
        <authorList>
            <person name="Wang Y."/>
            <person name="Zhang R."/>
            <person name="Li J."/>
            <person name="Wu Z."/>
            <person name="Wenjuan Y."/>
            <person name="Schwarz S."/>
            <person name="Tyrrell J."/>
            <person name="Zheng Y."/>
            <person name="Wang S."/>
            <person name="Shen Z."/>
            <person name="Liu Z."/>
            <person name="Lei L."/>
            <person name="Li M."/>
            <person name="Zhang Q."/>
            <person name="Wu C."/>
            <person name="Zhang Q."/>
            <person name="Wu Y."/>
            <person name="Walsh T."/>
            <person name="Shen J."/>
        </authorList>
    </citation>
    <scope>NUCLEOTIDE SEQUENCE [LARGE SCALE GENOMIC DNA]</scope>
    <source>
        <strain evidence="14 15">574</strain>
    </source>
</reference>
<accession>A0A2R4ABA3</accession>
<dbReference type="EMBL" id="OY757101">
    <property type="protein sequence ID" value="CAK1257902.1"/>
    <property type="molecule type" value="Genomic_DNA"/>
</dbReference>
<proteinExistence type="inferred from homology"/>
<evidence type="ECO:0000256" key="3">
    <source>
        <dbReference type="ARBA" id="ARBA00022729"/>
    </source>
</evidence>
<comment type="similarity">
    <text evidence="2 7">Belongs to the periplasmic pilus chaperone family.</text>
</comment>
<feature type="domain" description="Pili assembly chaperone N-terminal" evidence="9">
    <location>
        <begin position="36"/>
        <end position="164"/>
    </location>
</feature>
<dbReference type="InterPro" id="IPR013783">
    <property type="entry name" value="Ig-like_fold"/>
</dbReference>
<dbReference type="Proteomes" id="UP000272336">
    <property type="component" value="Unassembled WGS sequence"/>
</dbReference>
<keyword evidence="5 7" id="KW-0143">Chaperone</keyword>
<dbReference type="InterPro" id="IPR016148">
    <property type="entry name" value="Pili_assmbl_chaperone_C"/>
</dbReference>
<geneLocation type="plasmid" evidence="11">
    <name>p634-1</name>
</geneLocation>
<evidence type="ECO:0000256" key="4">
    <source>
        <dbReference type="ARBA" id="ARBA00022764"/>
    </source>
</evidence>
<keyword evidence="11" id="KW-0614">Plasmid</keyword>